<evidence type="ECO:0000313" key="5">
    <source>
        <dbReference type="EMBL" id="RDY69081.1"/>
    </source>
</evidence>
<organism evidence="5 6">
    <name type="scientific">Halobacillus trueperi</name>
    <dbReference type="NCBI Taxonomy" id="156205"/>
    <lineage>
        <taxon>Bacteria</taxon>
        <taxon>Bacillati</taxon>
        <taxon>Bacillota</taxon>
        <taxon>Bacilli</taxon>
        <taxon>Bacillales</taxon>
        <taxon>Bacillaceae</taxon>
        <taxon>Halobacillus</taxon>
    </lineage>
</organism>
<keyword evidence="2" id="KW-0378">Hydrolase</keyword>
<dbReference type="EMBL" id="QTLC01000064">
    <property type="protein sequence ID" value="RDY69081.1"/>
    <property type="molecule type" value="Genomic_DNA"/>
</dbReference>
<dbReference type="Proteomes" id="UP000257032">
    <property type="component" value="Unassembled WGS sequence"/>
</dbReference>
<evidence type="ECO:0000256" key="2">
    <source>
        <dbReference type="ARBA" id="ARBA00022801"/>
    </source>
</evidence>
<dbReference type="Gene3D" id="2.60.120.200">
    <property type="match status" value="1"/>
</dbReference>
<proteinExistence type="inferred from homology"/>
<feature type="chain" id="PRO_5017537122" evidence="3">
    <location>
        <begin position="24"/>
        <end position="986"/>
    </location>
</feature>
<dbReference type="InterPro" id="IPR000757">
    <property type="entry name" value="Beta-glucanase-like"/>
</dbReference>
<keyword evidence="3" id="KW-0732">Signal</keyword>
<dbReference type="SUPFAM" id="SSF49785">
    <property type="entry name" value="Galactose-binding domain-like"/>
    <property type="match status" value="3"/>
</dbReference>
<evidence type="ECO:0000259" key="4">
    <source>
        <dbReference type="PROSITE" id="PS51762"/>
    </source>
</evidence>
<evidence type="ECO:0000313" key="6">
    <source>
        <dbReference type="Proteomes" id="UP000257032"/>
    </source>
</evidence>
<feature type="signal peptide" evidence="3">
    <location>
        <begin position="1"/>
        <end position="23"/>
    </location>
</feature>
<dbReference type="SUPFAM" id="SSF49899">
    <property type="entry name" value="Concanavalin A-like lectins/glucanases"/>
    <property type="match status" value="1"/>
</dbReference>
<feature type="domain" description="GH16" evidence="4">
    <location>
        <begin position="223"/>
        <end position="488"/>
    </location>
</feature>
<comment type="similarity">
    <text evidence="1">Belongs to the glycosyl hydrolase 16 family.</text>
</comment>
<dbReference type="InterPro" id="IPR050546">
    <property type="entry name" value="Glycosyl_Hydrlase_16"/>
</dbReference>
<dbReference type="InterPro" id="IPR003305">
    <property type="entry name" value="CenC_carb-bd"/>
</dbReference>
<dbReference type="RefSeq" id="WP_115894930.1">
    <property type="nucleotide sequence ID" value="NZ_QTLC01000064.1"/>
</dbReference>
<dbReference type="PANTHER" id="PTHR10963">
    <property type="entry name" value="GLYCOSYL HYDROLASE-RELATED"/>
    <property type="match status" value="1"/>
</dbReference>
<dbReference type="PANTHER" id="PTHR10963:SF55">
    <property type="entry name" value="GLYCOSIDE HYDROLASE FAMILY 16 PROTEIN"/>
    <property type="match status" value="1"/>
</dbReference>
<sequence length="986" mass="111272">MKKIFYCLIVLFIVLGSFTPVHAEKSDGKQEEGIQWYEEGLFEGLNNKKNESASMSYQEYAVVLSHLFGVDEKEVIKKTQEGTNDPVNLRSAIKQGAAKNILTEFLPNQLEEPLDQWEHSDKPLKRKDLLQLVDGFVNAYYNEAGEFEGQDIKGNAWINASGVTISESTISGDLVIASGKDILLNEVTVNGTVYIDEGIQNEVSTVNSDLNRVLVYDADEKASDWSLVWNDEFLSDEIDETKWSYDIGNWIVDDQGAPVSPGWGNNELEYYTDSSENSYINDGNLVIKAQKEEEPITDEFGSYDYTSAKLKTKGLFSKKYGKFEAKMKLPEGKGFWPAFWMMPEDDVYGPWPTSGEIDIMEAAGDDPGTIGGTIHYGEQYPNNTYKGKEYHFPDGEDFTGYHTYSVEWEPGEIRWYVDGELYQTLNEWFSKGDNQAEKYAFPAPFDQEFYLILNLAVGGWYGGNPDDTTEFPGQMEVDYVRVYELTGRDYKEPVEPVVEEETLPEDAKQPLEDGNLIYDQNYENEITVVDEGGEEPHPTDWNFYKLPNFEGEGNLTIDEVNGENFAKTEITNPGNALWSLQQIQHLPILEGHTYKVTFDAKSDANRGLMTKVSGGAERGYANYSGEKTMSLSENVQSYEYTFTLNQDTDLAARLEFNMGANGTAPVWIGNVRVDDITDEVSQDTSKPALEDGNLIYNGTFDQGDMSRLNYWELLLQNGADADVVVPEATREAELETKKKGEQPEDILFTQAGIPLVEGQEYELTFQAEASETRNLQLDVVNEDGSVKYVSEEVALTTEMTEHTVTFQMPDEISEDNGQLRFLLGGETGKVYLDNVRMIQTSKAIDLAPLKNGDFSSGLQSWTPYFHFDAQAQASTPDESLYIDIENAGNEAWSVLMEQPGLSLNKDVTYTLSFDARSSVERDIEVTLENAAYHRYFSEVVSLTDEMMRYEYEFVMGEDDTASLKYLMGNFEGSHDIYFDNIELEVK</sequence>
<dbReference type="Gene3D" id="2.60.120.260">
    <property type="entry name" value="Galactose-binding domain-like"/>
    <property type="match status" value="3"/>
</dbReference>
<evidence type="ECO:0000256" key="1">
    <source>
        <dbReference type="ARBA" id="ARBA00006865"/>
    </source>
</evidence>
<dbReference type="Pfam" id="PF00722">
    <property type="entry name" value="Glyco_hydro_16"/>
    <property type="match status" value="1"/>
</dbReference>
<dbReference type="GO" id="GO:0005975">
    <property type="term" value="P:carbohydrate metabolic process"/>
    <property type="evidence" value="ECO:0007669"/>
    <property type="project" value="InterPro"/>
</dbReference>
<reference evidence="5 6" key="1">
    <citation type="submission" date="2018-08" db="EMBL/GenBank/DDBJ databases">
        <title>Genome sequence of strict halophilic Halobacillus trueperi SS1 isolated from Lunsu, a salty water body of North West Himalayas.</title>
        <authorList>
            <person name="Gupta S."/>
            <person name="Sharma P."/>
            <person name="Dev K."/>
            <person name="Baumler D."/>
            <person name="Sourirajan A."/>
        </authorList>
    </citation>
    <scope>NUCLEOTIDE SEQUENCE [LARGE SCALE GENOMIC DNA]</scope>
    <source>
        <strain evidence="5 6">SS1</strain>
    </source>
</reference>
<dbReference type="InterPro" id="IPR008979">
    <property type="entry name" value="Galactose-bd-like_sf"/>
</dbReference>
<evidence type="ECO:0000256" key="3">
    <source>
        <dbReference type="SAM" id="SignalP"/>
    </source>
</evidence>
<dbReference type="GO" id="GO:0004553">
    <property type="term" value="F:hydrolase activity, hydrolyzing O-glycosyl compounds"/>
    <property type="evidence" value="ECO:0007669"/>
    <property type="project" value="InterPro"/>
</dbReference>
<comment type="caution">
    <text evidence="5">The sequence shown here is derived from an EMBL/GenBank/DDBJ whole genome shotgun (WGS) entry which is preliminary data.</text>
</comment>
<dbReference type="Pfam" id="PF02018">
    <property type="entry name" value="CBM_4_9"/>
    <property type="match status" value="3"/>
</dbReference>
<dbReference type="AlphaFoldDB" id="A0A3D8VIX6"/>
<accession>A0A3D8VIX6</accession>
<protein>
    <submittedName>
        <fullName evidence="5">Beta-glucanase</fullName>
    </submittedName>
</protein>
<dbReference type="PROSITE" id="PS51762">
    <property type="entry name" value="GH16_2"/>
    <property type="match status" value="1"/>
</dbReference>
<dbReference type="InterPro" id="IPR013320">
    <property type="entry name" value="ConA-like_dom_sf"/>
</dbReference>
<gene>
    <name evidence="5" type="ORF">DXT76_17455</name>
</gene>
<name>A0A3D8VIX6_9BACI</name>
<dbReference type="CDD" id="cd08023">
    <property type="entry name" value="GH16_laminarinase_like"/>
    <property type="match status" value="1"/>
</dbReference>